<dbReference type="AlphaFoldDB" id="G8LUQ7"/>
<keyword evidence="1" id="KW-0175">Coiled coil</keyword>
<dbReference type="STRING" id="720554.Clocl_0692"/>
<keyword evidence="3" id="KW-1185">Reference proteome</keyword>
<accession>G8LUQ7</accession>
<dbReference type="HOGENOM" id="CLU_1352663_0_0_9"/>
<sequence>MNKSYFKDLQDILDDFVKTNVRYNEIAKQYEKMYKPDEFRNRIEELKVRYKEQAKQFKQAFIDQVKKLKDEFSKDLQAAKYISDPGFTNVINILTYGGKNMDGTTIKNLVAPYLDDYLARKSIAAIIKEQGRDPEALEIDNGFDLIGAIKNIETTGEKMFDSAIVYTFPVQFSFEASPSVLTHMISRASDSVDSNSQGAKII</sequence>
<dbReference type="EMBL" id="CP003065">
    <property type="protein sequence ID" value="AEV67397.1"/>
    <property type="molecule type" value="Genomic_DNA"/>
</dbReference>
<dbReference type="Proteomes" id="UP000005435">
    <property type="component" value="Chromosome"/>
</dbReference>
<gene>
    <name evidence="2" type="ordered locus">Clocl_0692</name>
</gene>
<organism evidence="2 3">
    <name type="scientific">Acetivibrio clariflavus (strain DSM 19732 / NBRC 101661 / EBR45)</name>
    <name type="common">Clostridium clariflavum</name>
    <dbReference type="NCBI Taxonomy" id="720554"/>
    <lineage>
        <taxon>Bacteria</taxon>
        <taxon>Bacillati</taxon>
        <taxon>Bacillota</taxon>
        <taxon>Clostridia</taxon>
        <taxon>Eubacteriales</taxon>
        <taxon>Oscillospiraceae</taxon>
        <taxon>Acetivibrio</taxon>
    </lineage>
</organism>
<reference evidence="3" key="1">
    <citation type="submission" date="2011-12" db="EMBL/GenBank/DDBJ databases">
        <title>Complete sequence of Clostridium clariflavum DSM 19732.</title>
        <authorList>
            <consortium name="US DOE Joint Genome Institute"/>
            <person name="Lucas S."/>
            <person name="Han J."/>
            <person name="Lapidus A."/>
            <person name="Cheng J.-F."/>
            <person name="Goodwin L."/>
            <person name="Pitluck S."/>
            <person name="Peters L."/>
            <person name="Teshima H."/>
            <person name="Detter J.C."/>
            <person name="Han C."/>
            <person name="Tapia R."/>
            <person name="Land M."/>
            <person name="Hauser L."/>
            <person name="Kyrpides N."/>
            <person name="Ivanova N."/>
            <person name="Pagani I."/>
            <person name="Kitzmiller T."/>
            <person name="Lynd L."/>
            <person name="Izquierdo J."/>
            <person name="Woyke T."/>
        </authorList>
    </citation>
    <scope>NUCLEOTIDE SEQUENCE [LARGE SCALE GENOMIC DNA]</scope>
    <source>
        <strain evidence="3">DSM 19732 / NBRC 101661 / EBR45</strain>
    </source>
</reference>
<evidence type="ECO:0000313" key="3">
    <source>
        <dbReference type="Proteomes" id="UP000005435"/>
    </source>
</evidence>
<name>G8LUQ7_ACECE</name>
<proteinExistence type="predicted"/>
<protein>
    <submittedName>
        <fullName evidence="2">Uncharacterized protein</fullName>
    </submittedName>
</protein>
<dbReference type="RefSeq" id="WP_014254028.1">
    <property type="nucleotide sequence ID" value="NC_016627.1"/>
</dbReference>
<reference evidence="2 3" key="2">
    <citation type="journal article" date="2012" name="Stand. Genomic Sci.">
        <title>Complete Genome Sequence of Clostridium clariflavum DSM 19732.</title>
        <authorList>
            <person name="Izquierdo J.A."/>
            <person name="Goodwin L."/>
            <person name="Davenport K.W."/>
            <person name="Teshima H."/>
            <person name="Bruce D."/>
            <person name="Detter C."/>
            <person name="Tapia R."/>
            <person name="Han S."/>
            <person name="Land M."/>
            <person name="Hauser L."/>
            <person name="Jeffries C.D."/>
            <person name="Han J."/>
            <person name="Pitluck S."/>
            <person name="Nolan M."/>
            <person name="Chen A."/>
            <person name="Huntemann M."/>
            <person name="Mavromatis K."/>
            <person name="Mikhailova N."/>
            <person name="Liolios K."/>
            <person name="Woyke T."/>
            <person name="Lynd L.R."/>
        </authorList>
    </citation>
    <scope>NUCLEOTIDE SEQUENCE [LARGE SCALE GENOMIC DNA]</scope>
    <source>
        <strain evidence="3">DSM 19732 / NBRC 101661 / EBR45</strain>
    </source>
</reference>
<evidence type="ECO:0000256" key="1">
    <source>
        <dbReference type="SAM" id="Coils"/>
    </source>
</evidence>
<evidence type="ECO:0000313" key="2">
    <source>
        <dbReference type="EMBL" id="AEV67397.1"/>
    </source>
</evidence>
<dbReference type="KEGG" id="ccl:Clocl_0692"/>
<feature type="coiled-coil region" evidence="1">
    <location>
        <begin position="40"/>
        <end position="71"/>
    </location>
</feature>